<feature type="non-terminal residue" evidence="6">
    <location>
        <position position="238"/>
    </location>
</feature>
<keyword evidence="1" id="KW-1003">Cell membrane</keyword>
<dbReference type="EMBL" id="SOJT01000086">
    <property type="protein sequence ID" value="TET29341.1"/>
    <property type="molecule type" value="Genomic_DNA"/>
</dbReference>
<reference evidence="6 7" key="1">
    <citation type="submission" date="2019-03" db="EMBL/GenBank/DDBJ databases">
        <title>Metabolic potential of uncultured bacteria and archaea associated with petroleum seepage in deep-sea sediments.</title>
        <authorList>
            <person name="Dong X."/>
            <person name="Hubert C."/>
        </authorList>
    </citation>
    <scope>NUCLEOTIDE SEQUENCE [LARGE SCALE GENOMIC DNA]</scope>
    <source>
        <strain evidence="6">E44_bin3</strain>
    </source>
</reference>
<evidence type="ECO:0000256" key="3">
    <source>
        <dbReference type="ARBA" id="ARBA00023136"/>
    </source>
</evidence>
<evidence type="ECO:0000313" key="6">
    <source>
        <dbReference type="EMBL" id="TET29341.1"/>
    </source>
</evidence>
<dbReference type="Gene3D" id="3.40.50.10610">
    <property type="entry name" value="ABC-type transport auxiliary lipoprotein component"/>
    <property type="match status" value="2"/>
</dbReference>
<comment type="caution">
    <text evidence="6">The sequence shown here is derived from an EMBL/GenBank/DDBJ whole genome shotgun (WGS) entry which is preliminary data.</text>
</comment>
<protein>
    <recommendedName>
        <fullName evidence="8">Penicillin-binding protein activator LpoB</fullName>
    </recommendedName>
</protein>
<sequence>MSMGKRKRYTISLWTILSCVVLLFLGTVASSIAAETEESQRVLKKRIAVAGFENKVEPWWRWHWDIGEGMSDMLVSALVETGRFTVLEREALQDILEEQRLAEEGRVSAQTAAQAGKLLGAQILIRGAITEFSHKKSGTGGQIKIKGFTIGGTKEVAHVAVDVRMYDTTSGEVLTSKPVEGGAETRALKVGVVYKDLAFGAGGFEKTPLGKATREVIKEAVELIISEMKKIPWEGSVV</sequence>
<keyword evidence="3" id="KW-0472">Membrane</keyword>
<proteinExistence type="predicted"/>
<evidence type="ECO:0000256" key="2">
    <source>
        <dbReference type="ARBA" id="ARBA00022729"/>
    </source>
</evidence>
<dbReference type="PROSITE" id="PS51257">
    <property type="entry name" value="PROKAR_LIPOPROTEIN"/>
    <property type="match status" value="1"/>
</dbReference>
<organism evidence="6 7">
    <name type="scientific">Aerophobetes bacterium</name>
    <dbReference type="NCBI Taxonomy" id="2030807"/>
    <lineage>
        <taxon>Bacteria</taxon>
        <taxon>Candidatus Aerophobota</taxon>
    </lineage>
</organism>
<evidence type="ECO:0000313" key="7">
    <source>
        <dbReference type="Proteomes" id="UP000316517"/>
    </source>
</evidence>
<accession>A0A523THC5</accession>
<dbReference type="InterPro" id="IPR005534">
    <property type="entry name" value="Curli_assmbl/transp-comp_CsgG"/>
</dbReference>
<evidence type="ECO:0008006" key="8">
    <source>
        <dbReference type="Google" id="ProtNLM"/>
    </source>
</evidence>
<keyword evidence="4" id="KW-0564">Palmitate</keyword>
<evidence type="ECO:0000256" key="4">
    <source>
        <dbReference type="ARBA" id="ARBA00023139"/>
    </source>
</evidence>
<dbReference type="GO" id="GO:0030288">
    <property type="term" value="C:outer membrane-bounded periplasmic space"/>
    <property type="evidence" value="ECO:0007669"/>
    <property type="project" value="InterPro"/>
</dbReference>
<dbReference type="PANTHER" id="PTHR41164">
    <property type="entry name" value="CURLI PRODUCTION ASSEMBLY/TRANSPORT COMPONENT CSGG"/>
    <property type="match status" value="1"/>
</dbReference>
<dbReference type="PANTHER" id="PTHR41164:SF1">
    <property type="entry name" value="CURLI PRODUCTION ASSEMBLY_TRANSPORT COMPONENT CSGG"/>
    <property type="match status" value="1"/>
</dbReference>
<evidence type="ECO:0000256" key="1">
    <source>
        <dbReference type="ARBA" id="ARBA00022475"/>
    </source>
</evidence>
<gene>
    <name evidence="6" type="ORF">E3J68_01935</name>
</gene>
<dbReference type="Pfam" id="PF03783">
    <property type="entry name" value="CsgG"/>
    <property type="match status" value="1"/>
</dbReference>
<keyword evidence="2" id="KW-0732">Signal</keyword>
<dbReference type="Proteomes" id="UP000316517">
    <property type="component" value="Unassembled WGS sequence"/>
</dbReference>
<evidence type="ECO:0000256" key="5">
    <source>
        <dbReference type="ARBA" id="ARBA00023288"/>
    </source>
</evidence>
<keyword evidence="5" id="KW-0449">Lipoprotein</keyword>
<dbReference type="AlphaFoldDB" id="A0A523THC5"/>
<name>A0A523THC5_UNCAE</name>